<proteinExistence type="predicted"/>
<dbReference type="Proteomes" id="UP000887564">
    <property type="component" value="Unplaced"/>
</dbReference>
<keyword evidence="1" id="KW-1185">Reference proteome</keyword>
<evidence type="ECO:0000313" key="2">
    <source>
        <dbReference type="WBParaSite" id="PEQ_0001456801-mRNA-1"/>
    </source>
</evidence>
<accession>A0A914S763</accession>
<organism evidence="1 2">
    <name type="scientific">Parascaris equorum</name>
    <name type="common">Equine roundworm</name>
    <dbReference type="NCBI Taxonomy" id="6256"/>
    <lineage>
        <taxon>Eukaryota</taxon>
        <taxon>Metazoa</taxon>
        <taxon>Ecdysozoa</taxon>
        <taxon>Nematoda</taxon>
        <taxon>Chromadorea</taxon>
        <taxon>Rhabditida</taxon>
        <taxon>Spirurina</taxon>
        <taxon>Ascaridomorpha</taxon>
        <taxon>Ascaridoidea</taxon>
        <taxon>Ascarididae</taxon>
        <taxon>Parascaris</taxon>
    </lineage>
</organism>
<protein>
    <submittedName>
        <fullName evidence="2">Uncharacterized protein</fullName>
    </submittedName>
</protein>
<dbReference type="AlphaFoldDB" id="A0A914S763"/>
<evidence type="ECO:0000313" key="1">
    <source>
        <dbReference type="Proteomes" id="UP000887564"/>
    </source>
</evidence>
<name>A0A914S763_PAREQ</name>
<reference evidence="2" key="1">
    <citation type="submission" date="2022-11" db="UniProtKB">
        <authorList>
            <consortium name="WormBaseParasite"/>
        </authorList>
    </citation>
    <scope>IDENTIFICATION</scope>
</reference>
<sequence>MPDYCINSYAIVASRGWATDFLPIREREHPTLAELYRLKNPIVEEDGVKKFMLEFDVRRFKPEEVSHNLKLDIMFFIFCLFKLE</sequence>
<dbReference type="WBParaSite" id="PEQ_0001456801-mRNA-1">
    <property type="protein sequence ID" value="PEQ_0001456801-mRNA-1"/>
    <property type="gene ID" value="PEQ_0001456801"/>
</dbReference>